<accession>A0A9P8Y9C9</accession>
<keyword evidence="2" id="KW-1185">Reference proteome</keyword>
<evidence type="ECO:0000313" key="1">
    <source>
        <dbReference type="EMBL" id="KAH7033497.1"/>
    </source>
</evidence>
<dbReference type="GeneID" id="70177410"/>
<proteinExistence type="predicted"/>
<dbReference type="RefSeq" id="XP_046014329.1">
    <property type="nucleotide sequence ID" value="XM_046147864.1"/>
</dbReference>
<evidence type="ECO:0000313" key="2">
    <source>
        <dbReference type="Proteomes" id="UP000756346"/>
    </source>
</evidence>
<comment type="caution">
    <text evidence="1">The sequence shown here is derived from an EMBL/GenBank/DDBJ whole genome shotgun (WGS) entry which is preliminary data.</text>
</comment>
<dbReference type="Proteomes" id="UP000756346">
    <property type="component" value="Unassembled WGS sequence"/>
</dbReference>
<dbReference type="AlphaFoldDB" id="A0A9P8Y9C9"/>
<sequence length="186" mass="20445">MAACMIQKRRHLEGNARGVPGIADAGSDDNTVALVEIHPSTNHKARSKARPVWVLGTLLRTRCIMLLGRDAASSTRSAENLDRRRLFVLSTRIVLKTRLVCLWSRISGMYRLTNGRLLCTYTGVRACRSKTTCNSAAAPSNGGPEAANYAAWLAEDRMRTEILGLSISCLHGHYSSCSTTHFITIR</sequence>
<organism evidence="1 2">
    <name type="scientific">Microdochium trichocladiopsis</name>
    <dbReference type="NCBI Taxonomy" id="1682393"/>
    <lineage>
        <taxon>Eukaryota</taxon>
        <taxon>Fungi</taxon>
        <taxon>Dikarya</taxon>
        <taxon>Ascomycota</taxon>
        <taxon>Pezizomycotina</taxon>
        <taxon>Sordariomycetes</taxon>
        <taxon>Xylariomycetidae</taxon>
        <taxon>Xylariales</taxon>
        <taxon>Microdochiaceae</taxon>
        <taxon>Microdochium</taxon>
    </lineage>
</organism>
<protein>
    <submittedName>
        <fullName evidence="1">Uncharacterized protein</fullName>
    </submittedName>
</protein>
<reference evidence="1" key="1">
    <citation type="journal article" date="2021" name="Nat. Commun.">
        <title>Genetic determinants of endophytism in the Arabidopsis root mycobiome.</title>
        <authorList>
            <person name="Mesny F."/>
            <person name="Miyauchi S."/>
            <person name="Thiergart T."/>
            <person name="Pickel B."/>
            <person name="Atanasova L."/>
            <person name="Karlsson M."/>
            <person name="Huettel B."/>
            <person name="Barry K.W."/>
            <person name="Haridas S."/>
            <person name="Chen C."/>
            <person name="Bauer D."/>
            <person name="Andreopoulos W."/>
            <person name="Pangilinan J."/>
            <person name="LaButti K."/>
            <person name="Riley R."/>
            <person name="Lipzen A."/>
            <person name="Clum A."/>
            <person name="Drula E."/>
            <person name="Henrissat B."/>
            <person name="Kohler A."/>
            <person name="Grigoriev I.V."/>
            <person name="Martin F.M."/>
            <person name="Hacquard S."/>
        </authorList>
    </citation>
    <scope>NUCLEOTIDE SEQUENCE</scope>
    <source>
        <strain evidence="1">MPI-CAGE-CH-0230</strain>
    </source>
</reference>
<name>A0A9P8Y9C9_9PEZI</name>
<dbReference type="EMBL" id="JAGTJQ010000004">
    <property type="protein sequence ID" value="KAH7033497.1"/>
    <property type="molecule type" value="Genomic_DNA"/>
</dbReference>
<gene>
    <name evidence="1" type="ORF">B0I36DRAFT_109848</name>
</gene>